<evidence type="ECO:0000313" key="3">
    <source>
        <dbReference type="Proteomes" id="UP000612893"/>
    </source>
</evidence>
<organism evidence="2 3">
    <name type="scientific">Candidatus Nephthysia bennettiae</name>
    <dbReference type="NCBI Taxonomy" id="3127016"/>
    <lineage>
        <taxon>Bacteria</taxon>
        <taxon>Bacillati</taxon>
        <taxon>Candidatus Dormiibacterota</taxon>
        <taxon>Candidatus Dormibacteria</taxon>
        <taxon>Candidatus Dormibacterales</taxon>
        <taxon>Candidatus Dormibacteraceae</taxon>
        <taxon>Candidatus Nephthysia</taxon>
    </lineage>
</organism>
<reference evidence="2" key="1">
    <citation type="submission" date="2020-10" db="EMBL/GenBank/DDBJ databases">
        <title>Ca. Dormibacterota MAGs.</title>
        <authorList>
            <person name="Montgomery K."/>
        </authorList>
    </citation>
    <scope>NUCLEOTIDE SEQUENCE [LARGE SCALE GENOMIC DNA]</scope>
    <source>
        <strain evidence="2">SC8812_S17_10</strain>
    </source>
</reference>
<name>A0A934N430_9BACT</name>
<evidence type="ECO:0000259" key="1">
    <source>
        <dbReference type="Pfam" id="PF26366"/>
    </source>
</evidence>
<proteinExistence type="predicted"/>
<evidence type="ECO:0000313" key="2">
    <source>
        <dbReference type="EMBL" id="MBJ7599825.1"/>
    </source>
</evidence>
<accession>A0A934N430</accession>
<gene>
    <name evidence="2" type="ORF">JF922_17325</name>
</gene>
<dbReference type="PROSITE" id="PS51257">
    <property type="entry name" value="PROKAR_LIPOPROTEIN"/>
    <property type="match status" value="1"/>
</dbReference>
<dbReference type="AlphaFoldDB" id="A0A934N430"/>
<keyword evidence="3" id="KW-1185">Reference proteome</keyword>
<protein>
    <recommendedName>
        <fullName evidence="1">DUF8094 domain-containing protein</fullName>
    </recommendedName>
</protein>
<dbReference type="Pfam" id="PF26366">
    <property type="entry name" value="DUF8094"/>
    <property type="match status" value="1"/>
</dbReference>
<dbReference type="Proteomes" id="UP000612893">
    <property type="component" value="Unassembled WGS sequence"/>
</dbReference>
<dbReference type="RefSeq" id="WP_338203450.1">
    <property type="nucleotide sequence ID" value="NZ_JAEKNR010000175.1"/>
</dbReference>
<dbReference type="EMBL" id="JAEKNR010000175">
    <property type="protein sequence ID" value="MBJ7599825.1"/>
    <property type="molecule type" value="Genomic_DNA"/>
</dbReference>
<feature type="domain" description="DUF8094" evidence="1">
    <location>
        <begin position="35"/>
        <end position="331"/>
    </location>
</feature>
<dbReference type="InterPro" id="IPR058407">
    <property type="entry name" value="DUF8094"/>
</dbReference>
<comment type="caution">
    <text evidence="2">The sequence shown here is derived from an EMBL/GenBank/DDBJ whole genome shotgun (WGS) entry which is preliminary data.</text>
</comment>
<sequence>MRSTDTVARLLAVATAMLIGACGFPGRPASPPPDIITPAKALAVVHDYWKMNEQAAMHQDSKLFAQIETGFLTEVDQASARADLALGRPALAAPGPLRHVTTYVPHQHRYPAEFVALIETVQVDQDSHPTNDPLSLYEHFTQPAARDPWKSDFDAEIDPSHPLKFAQDRDRFTTALPADASQHVLPPSRVAASLATYLDSGVLLGTPTGPFAPGPMTTKSVELQRAHLSYMSNQGYIEATDFTVLPYLHTYRSADGGAIVLFALRPSNKVSTDPTSCIIQPANHQWGGLVPLGTYASVTIDDLLQLVATDPPARSGSKVDVVGVQEDQVAARVVPSPLKHCS</sequence>